<organism evidence="1 2">
    <name type="scientific">Acinetobacter lwoffii</name>
    <dbReference type="NCBI Taxonomy" id="28090"/>
    <lineage>
        <taxon>Bacteria</taxon>
        <taxon>Pseudomonadati</taxon>
        <taxon>Pseudomonadota</taxon>
        <taxon>Gammaproteobacteria</taxon>
        <taxon>Moraxellales</taxon>
        <taxon>Moraxellaceae</taxon>
        <taxon>Acinetobacter</taxon>
    </lineage>
</organism>
<evidence type="ECO:0000313" key="1">
    <source>
        <dbReference type="EMBL" id="MDR6630440.1"/>
    </source>
</evidence>
<dbReference type="AlphaFoldDB" id="A0AAW8LKT4"/>
<comment type="caution">
    <text evidence="1">The sequence shown here is derived from an EMBL/GenBank/DDBJ whole genome shotgun (WGS) entry which is preliminary data.</text>
</comment>
<dbReference type="RefSeq" id="WP_310077959.1">
    <property type="nucleotide sequence ID" value="NZ_JAVDSC010000012.1"/>
</dbReference>
<dbReference type="EMBL" id="JAVDSC010000012">
    <property type="protein sequence ID" value="MDR6630440.1"/>
    <property type="molecule type" value="Genomic_DNA"/>
</dbReference>
<proteinExistence type="predicted"/>
<evidence type="ECO:0000313" key="2">
    <source>
        <dbReference type="Proteomes" id="UP001262767"/>
    </source>
</evidence>
<reference evidence="1" key="1">
    <citation type="submission" date="2023-07" db="EMBL/GenBank/DDBJ databases">
        <title>Sorghum-associated microbial communities from plants grown in Nebraska, USA.</title>
        <authorList>
            <person name="Schachtman D."/>
        </authorList>
    </citation>
    <scope>NUCLEOTIDE SEQUENCE</scope>
    <source>
        <strain evidence="1">BE44</strain>
    </source>
</reference>
<sequence length="92" mass="10513">MAAQVEDKQALFLDQYQIGDVVVYRRFYYEQLHVVDAIFGPGEYGITGFKKSEAWLSGSTTTDAIRLATKAERKALKRLEIIECNKDKNHVD</sequence>
<name>A0AAW8LKT4_ACILW</name>
<protein>
    <submittedName>
        <fullName evidence="1">Uncharacterized protein</fullName>
    </submittedName>
</protein>
<gene>
    <name evidence="1" type="ORF">J2X86_002495</name>
</gene>
<dbReference type="Proteomes" id="UP001262767">
    <property type="component" value="Unassembled WGS sequence"/>
</dbReference>
<accession>A0AAW8LKT4</accession>